<evidence type="ECO:0000313" key="2">
    <source>
        <dbReference type="EnsemblPlants" id="Bra040660.1-P"/>
    </source>
</evidence>
<evidence type="ECO:0000313" key="3">
    <source>
        <dbReference type="Proteomes" id="UP000011750"/>
    </source>
</evidence>
<name>M4FHT2_BRACM</name>
<accession>M4FHT2</accession>
<sequence length="178" mass="20379">MTVDEHNEPSDDAQSVDELQKQPDGMQSQITEMNRNQEPTEEKPNLSLEVQSLKEKLDEHSKQLEQSTEKLSQVESKSTVLQDQNCWGRKRKEFCGKTCSNLDRAKYQLSHSNGYASKSATDKLEYGNWTTDKPILVVTQRPSMHTARSLRSDRARVRLGRYITTESMHSCLLFNAIS</sequence>
<organism evidence="2 3">
    <name type="scientific">Brassica campestris</name>
    <name type="common">Field mustard</name>
    <dbReference type="NCBI Taxonomy" id="3711"/>
    <lineage>
        <taxon>Eukaryota</taxon>
        <taxon>Viridiplantae</taxon>
        <taxon>Streptophyta</taxon>
        <taxon>Embryophyta</taxon>
        <taxon>Tracheophyta</taxon>
        <taxon>Spermatophyta</taxon>
        <taxon>Magnoliopsida</taxon>
        <taxon>eudicotyledons</taxon>
        <taxon>Gunneridae</taxon>
        <taxon>Pentapetalae</taxon>
        <taxon>rosids</taxon>
        <taxon>malvids</taxon>
        <taxon>Brassicales</taxon>
        <taxon>Brassicaceae</taxon>
        <taxon>Brassiceae</taxon>
        <taxon>Brassica</taxon>
    </lineage>
</organism>
<dbReference type="EnsemblPlants" id="Bra040660.1">
    <property type="protein sequence ID" value="Bra040660.1-P"/>
    <property type="gene ID" value="Bra040660"/>
</dbReference>
<reference evidence="3" key="2">
    <citation type="journal article" date="2018" name="Hortic Res">
        <title>Improved Brassica rapa reference genome by single-molecule sequencing and chromosome conformation capture technologies.</title>
        <authorList>
            <person name="Zhang L."/>
            <person name="Cai X."/>
            <person name="Wu J."/>
            <person name="Liu M."/>
            <person name="Grob S."/>
            <person name="Cheng F."/>
            <person name="Liang J."/>
            <person name="Cai C."/>
            <person name="Liu Z."/>
            <person name="Liu B."/>
            <person name="Wang F."/>
            <person name="Li S."/>
            <person name="Liu F."/>
            <person name="Li X."/>
            <person name="Cheng L."/>
            <person name="Yang W."/>
            <person name="Li M.H."/>
            <person name="Grossniklaus U."/>
            <person name="Zheng H."/>
            <person name="Wang X."/>
        </authorList>
    </citation>
    <scope>NUCLEOTIDE SEQUENCE [LARGE SCALE GENOMIC DNA]</scope>
    <source>
        <strain evidence="3">cv. Chiifu-401-42</strain>
    </source>
</reference>
<feature type="region of interest" description="Disordered" evidence="1">
    <location>
        <begin position="1"/>
        <end position="72"/>
    </location>
</feature>
<protein>
    <submittedName>
        <fullName evidence="2">Uncharacterized protein</fullName>
    </submittedName>
</protein>
<dbReference type="InParanoid" id="M4FHT2"/>
<dbReference type="AlphaFoldDB" id="M4FHT2"/>
<evidence type="ECO:0000256" key="1">
    <source>
        <dbReference type="SAM" id="MobiDB-lite"/>
    </source>
</evidence>
<feature type="compositionally biased region" description="Basic and acidic residues" evidence="1">
    <location>
        <begin position="52"/>
        <end position="63"/>
    </location>
</feature>
<dbReference type="Proteomes" id="UP000011750">
    <property type="component" value="Unassembled WGS sequence"/>
</dbReference>
<feature type="compositionally biased region" description="Polar residues" evidence="1">
    <location>
        <begin position="25"/>
        <end position="37"/>
    </location>
</feature>
<proteinExistence type="predicted"/>
<dbReference type="HOGENOM" id="CLU_1512698_0_0_1"/>
<reference evidence="3" key="1">
    <citation type="journal article" date="2011" name="Nat. Genet.">
        <title>The genome of the mesopolyploid crop species Brassica rapa.</title>
        <authorList>
            <consortium name="Brassica rapa Genome Sequencing Project Consortium"/>
            <person name="Wang X."/>
            <person name="Wang H."/>
            <person name="Wang J."/>
            <person name="Sun R."/>
            <person name="Wu J."/>
            <person name="Liu S."/>
            <person name="Bai Y."/>
            <person name="Mun J.H."/>
            <person name="Bancroft I."/>
            <person name="Cheng F."/>
            <person name="Huang S."/>
            <person name="Li X."/>
            <person name="Hua W."/>
            <person name="Wang J."/>
            <person name="Wang X."/>
            <person name="Freeling M."/>
            <person name="Pires J.C."/>
            <person name="Paterson A.H."/>
            <person name="Chalhoub B."/>
            <person name="Wang B."/>
            <person name="Hayward A."/>
            <person name="Sharpe A.G."/>
            <person name="Park B.S."/>
            <person name="Weisshaar B."/>
            <person name="Liu B."/>
            <person name="Li B."/>
            <person name="Liu B."/>
            <person name="Tong C."/>
            <person name="Song C."/>
            <person name="Duran C."/>
            <person name="Peng C."/>
            <person name="Geng C."/>
            <person name="Koh C."/>
            <person name="Lin C."/>
            <person name="Edwards D."/>
            <person name="Mu D."/>
            <person name="Shen D."/>
            <person name="Soumpourou E."/>
            <person name="Li F."/>
            <person name="Fraser F."/>
            <person name="Conant G."/>
            <person name="Lassalle G."/>
            <person name="King G.J."/>
            <person name="Bonnema G."/>
            <person name="Tang H."/>
            <person name="Wang H."/>
            <person name="Belcram H."/>
            <person name="Zhou H."/>
            <person name="Hirakawa H."/>
            <person name="Abe H."/>
            <person name="Guo H."/>
            <person name="Wang H."/>
            <person name="Jin H."/>
            <person name="Parkin I.A."/>
            <person name="Batley J."/>
            <person name="Kim J.S."/>
            <person name="Just J."/>
            <person name="Li J."/>
            <person name="Xu J."/>
            <person name="Deng J."/>
            <person name="Kim J.A."/>
            <person name="Li J."/>
            <person name="Yu J."/>
            <person name="Meng J."/>
            <person name="Wang J."/>
            <person name="Min J."/>
            <person name="Poulain J."/>
            <person name="Wang J."/>
            <person name="Hatakeyama K."/>
            <person name="Wu K."/>
            <person name="Wang L."/>
            <person name="Fang L."/>
            <person name="Trick M."/>
            <person name="Links M.G."/>
            <person name="Zhao M."/>
            <person name="Jin M."/>
            <person name="Ramchiary N."/>
            <person name="Drou N."/>
            <person name="Berkman P.J."/>
            <person name="Cai Q."/>
            <person name="Huang Q."/>
            <person name="Li R."/>
            <person name="Tabata S."/>
            <person name="Cheng S."/>
            <person name="Zhang S."/>
            <person name="Zhang S."/>
            <person name="Huang S."/>
            <person name="Sato S."/>
            <person name="Sun S."/>
            <person name="Kwon S.J."/>
            <person name="Choi S.R."/>
            <person name="Lee T.H."/>
            <person name="Fan W."/>
            <person name="Zhao X."/>
            <person name="Tan X."/>
            <person name="Xu X."/>
            <person name="Wang Y."/>
            <person name="Qiu Y."/>
            <person name="Yin Y."/>
            <person name="Li Y."/>
            <person name="Du Y."/>
            <person name="Liao Y."/>
            <person name="Lim Y."/>
            <person name="Narusaka Y."/>
            <person name="Wang Y."/>
            <person name="Wang Z."/>
            <person name="Li Z."/>
            <person name="Wang Z."/>
            <person name="Xiong Z."/>
            <person name="Zhang Z."/>
        </authorList>
    </citation>
    <scope>NUCLEOTIDE SEQUENCE [LARGE SCALE GENOMIC DNA]</scope>
    <source>
        <strain evidence="3">cv. Chiifu-401-42</strain>
    </source>
</reference>
<keyword evidence="3" id="KW-1185">Reference proteome</keyword>
<dbReference type="Gramene" id="Bra040660.1">
    <property type="protein sequence ID" value="Bra040660.1-P"/>
    <property type="gene ID" value="Bra040660"/>
</dbReference>
<reference evidence="2" key="3">
    <citation type="submission" date="2023-03" db="UniProtKB">
        <authorList>
            <consortium name="EnsemblPlants"/>
        </authorList>
    </citation>
    <scope>IDENTIFICATION</scope>
    <source>
        <strain evidence="2">cv. Chiifu-401-42</strain>
    </source>
</reference>